<protein>
    <submittedName>
        <fullName evidence="1">(apollo) hypothetical protein</fullName>
    </submittedName>
</protein>
<name>A0A8S3XIR1_PARAO</name>
<comment type="caution">
    <text evidence="1">The sequence shown here is derived from an EMBL/GenBank/DDBJ whole genome shotgun (WGS) entry which is preliminary data.</text>
</comment>
<dbReference type="AlphaFoldDB" id="A0A8S3XIR1"/>
<evidence type="ECO:0000313" key="2">
    <source>
        <dbReference type="Proteomes" id="UP000691718"/>
    </source>
</evidence>
<accession>A0A8S3XIR1</accession>
<proteinExistence type="predicted"/>
<dbReference type="Proteomes" id="UP000691718">
    <property type="component" value="Unassembled WGS sequence"/>
</dbReference>
<organism evidence="1 2">
    <name type="scientific">Parnassius apollo</name>
    <name type="common">Apollo butterfly</name>
    <name type="synonym">Papilio apollo</name>
    <dbReference type="NCBI Taxonomy" id="110799"/>
    <lineage>
        <taxon>Eukaryota</taxon>
        <taxon>Metazoa</taxon>
        <taxon>Ecdysozoa</taxon>
        <taxon>Arthropoda</taxon>
        <taxon>Hexapoda</taxon>
        <taxon>Insecta</taxon>
        <taxon>Pterygota</taxon>
        <taxon>Neoptera</taxon>
        <taxon>Endopterygota</taxon>
        <taxon>Lepidoptera</taxon>
        <taxon>Glossata</taxon>
        <taxon>Ditrysia</taxon>
        <taxon>Papilionoidea</taxon>
        <taxon>Papilionidae</taxon>
        <taxon>Parnassiinae</taxon>
        <taxon>Parnassini</taxon>
        <taxon>Parnassius</taxon>
        <taxon>Parnassius</taxon>
    </lineage>
</organism>
<sequence length="150" mass="16529">MCKGKFLLNNVPGDLEKNTESVTVASMCKEKYILNVSGDLDIYATAVTGAVSVGLSYSKLDKLLWAIDLPMMTEPMYQKQHEFVSNAWEKALGQSSQLETKSVPADFFTSSVWQRICCIAGHSRSPVNDVESNIVECFHSFVAKLVGGKK</sequence>
<dbReference type="EMBL" id="CAJQZP010001176">
    <property type="protein sequence ID" value="CAG5026199.1"/>
    <property type="molecule type" value="Genomic_DNA"/>
</dbReference>
<gene>
    <name evidence="1" type="ORF">PAPOLLO_LOCUS18554</name>
</gene>
<reference evidence="1" key="1">
    <citation type="submission" date="2021-04" db="EMBL/GenBank/DDBJ databases">
        <authorList>
            <person name="Tunstrom K."/>
        </authorList>
    </citation>
    <scope>NUCLEOTIDE SEQUENCE</scope>
</reference>
<keyword evidence="2" id="KW-1185">Reference proteome</keyword>
<evidence type="ECO:0000313" key="1">
    <source>
        <dbReference type="EMBL" id="CAG5026199.1"/>
    </source>
</evidence>